<dbReference type="AlphaFoldDB" id="H2Z872"/>
<dbReference type="Proteomes" id="UP000007875">
    <property type="component" value="Unassembled WGS sequence"/>
</dbReference>
<evidence type="ECO:0000313" key="1">
    <source>
        <dbReference type="Ensembl" id="ENSCSAVP00000013784.1"/>
    </source>
</evidence>
<reference evidence="1" key="3">
    <citation type="submission" date="2025-09" db="UniProtKB">
        <authorList>
            <consortium name="Ensembl"/>
        </authorList>
    </citation>
    <scope>IDENTIFICATION</scope>
</reference>
<dbReference type="Ensembl" id="ENSCSAVT00000013943.1">
    <property type="protein sequence ID" value="ENSCSAVP00000013784.1"/>
    <property type="gene ID" value="ENSCSAVG00000008086.1"/>
</dbReference>
<reference evidence="2" key="1">
    <citation type="submission" date="2003-08" db="EMBL/GenBank/DDBJ databases">
        <authorList>
            <person name="Birren B."/>
            <person name="Nusbaum C."/>
            <person name="Abebe A."/>
            <person name="Abouelleil A."/>
            <person name="Adekoya E."/>
            <person name="Ait-zahra M."/>
            <person name="Allen N."/>
            <person name="Allen T."/>
            <person name="An P."/>
            <person name="Anderson M."/>
            <person name="Anderson S."/>
            <person name="Arachchi H."/>
            <person name="Armbruster J."/>
            <person name="Bachantsang P."/>
            <person name="Baldwin J."/>
            <person name="Barry A."/>
            <person name="Bayul T."/>
            <person name="Blitshsteyn B."/>
            <person name="Bloom T."/>
            <person name="Blye J."/>
            <person name="Boguslavskiy L."/>
            <person name="Borowsky M."/>
            <person name="Boukhgalter B."/>
            <person name="Brunache A."/>
            <person name="Butler J."/>
            <person name="Calixte N."/>
            <person name="Calvo S."/>
            <person name="Camarata J."/>
            <person name="Campo K."/>
            <person name="Chang J."/>
            <person name="Cheshatsang Y."/>
            <person name="Citroen M."/>
            <person name="Collymore A."/>
            <person name="Considine T."/>
            <person name="Cook A."/>
            <person name="Cooke P."/>
            <person name="Corum B."/>
            <person name="Cuomo C."/>
            <person name="David R."/>
            <person name="Dawoe T."/>
            <person name="Degray S."/>
            <person name="Dodge S."/>
            <person name="Dooley K."/>
            <person name="Dorje P."/>
            <person name="Dorjee K."/>
            <person name="Dorris L."/>
            <person name="Duffey N."/>
            <person name="Dupes A."/>
            <person name="Elkins T."/>
            <person name="Engels R."/>
            <person name="Erickson J."/>
            <person name="Farina A."/>
            <person name="Faro S."/>
            <person name="Ferreira P."/>
            <person name="Fischer H."/>
            <person name="Fitzgerald M."/>
            <person name="Foley K."/>
            <person name="Gage D."/>
            <person name="Galagan J."/>
            <person name="Gearin G."/>
            <person name="Gnerre S."/>
            <person name="Gnirke A."/>
            <person name="Goyette A."/>
            <person name="Graham J."/>
            <person name="Grandbois E."/>
            <person name="Gyaltsen K."/>
            <person name="Hafez N."/>
            <person name="Hagopian D."/>
            <person name="Hagos B."/>
            <person name="Hall J."/>
            <person name="Hatcher B."/>
            <person name="Heller A."/>
            <person name="Higgins H."/>
            <person name="Honan T."/>
            <person name="Horn A."/>
            <person name="Houde N."/>
            <person name="Hughes L."/>
            <person name="Hulme W."/>
            <person name="Husby E."/>
            <person name="Iliev I."/>
            <person name="Jaffe D."/>
            <person name="Jones C."/>
            <person name="Kamal M."/>
            <person name="Kamat A."/>
            <person name="Kamvysselis M."/>
            <person name="Karlsson E."/>
            <person name="Kells C."/>
            <person name="Kieu A."/>
            <person name="Kisner P."/>
            <person name="Kodira C."/>
            <person name="Kulbokas E."/>
            <person name="Labutti K."/>
            <person name="Lama D."/>
            <person name="Landers T."/>
            <person name="Leger J."/>
            <person name="Levine S."/>
            <person name="Lewis D."/>
            <person name="Lewis T."/>
            <person name="Lindblad-toh K."/>
            <person name="Liu X."/>
            <person name="Lokyitsang T."/>
            <person name="Lokyitsang Y."/>
            <person name="Lucien O."/>
            <person name="Lui A."/>
            <person name="Ma L.J."/>
            <person name="Mabbitt R."/>
            <person name="Macdonald J."/>
            <person name="Maclean C."/>
            <person name="Major J."/>
            <person name="Manning J."/>
            <person name="Marabella R."/>
            <person name="Maru K."/>
            <person name="Matthews C."/>
            <person name="Mauceli E."/>
            <person name="Mccarthy M."/>
            <person name="Mcdonough S."/>
            <person name="Mcghee T."/>
            <person name="Meldrim J."/>
            <person name="Meneus L."/>
            <person name="Mesirov J."/>
            <person name="Mihalev A."/>
            <person name="Mihova T."/>
            <person name="Mikkelsen T."/>
            <person name="Mlenga V."/>
            <person name="Moru K."/>
            <person name="Mozes J."/>
            <person name="Mulrain L."/>
            <person name="Munson G."/>
            <person name="Naylor J."/>
            <person name="Newes C."/>
            <person name="Nguyen C."/>
            <person name="Nguyen N."/>
            <person name="Nguyen T."/>
            <person name="Nicol R."/>
            <person name="Nielsen C."/>
            <person name="Nizzari M."/>
            <person name="Norbu C."/>
            <person name="Norbu N."/>
            <person name="O'donnell P."/>
            <person name="Okoawo O."/>
            <person name="O'leary S."/>
            <person name="Omotosho B."/>
            <person name="O'neill K."/>
            <person name="Osman S."/>
            <person name="Parker S."/>
            <person name="Perrin D."/>
            <person name="Phunkhang P."/>
            <person name="Piqani B."/>
            <person name="Purcell S."/>
            <person name="Rachupka T."/>
            <person name="Ramasamy U."/>
            <person name="Rameau R."/>
            <person name="Ray V."/>
            <person name="Raymond C."/>
            <person name="Retta R."/>
            <person name="Richardson S."/>
            <person name="Rise C."/>
            <person name="Rodriguez J."/>
            <person name="Rogers J."/>
            <person name="Rogov P."/>
            <person name="Rutman M."/>
            <person name="Schupbach R."/>
            <person name="Seaman C."/>
            <person name="Settipalli S."/>
            <person name="Sharpe T."/>
            <person name="Sheridan J."/>
            <person name="Sherpa N."/>
            <person name="Shi J."/>
            <person name="Smirnov S."/>
            <person name="Smith C."/>
            <person name="Sougnez C."/>
            <person name="Spencer B."/>
            <person name="Stalker J."/>
            <person name="Stange-thomann N."/>
            <person name="Stavropoulos S."/>
            <person name="Stetson K."/>
            <person name="Stone C."/>
            <person name="Stone S."/>
            <person name="Stubbs M."/>
            <person name="Talamas J."/>
            <person name="Tchuinga P."/>
            <person name="Tenzing P."/>
            <person name="Tesfaye S."/>
            <person name="Theodore J."/>
            <person name="Thoulutsang Y."/>
            <person name="Topham K."/>
            <person name="Towey S."/>
            <person name="Tsamla T."/>
            <person name="Tsomo N."/>
            <person name="Vallee D."/>
            <person name="Vassiliev H."/>
            <person name="Venkataraman V."/>
            <person name="Vinson J."/>
            <person name="Vo A."/>
            <person name="Wade C."/>
            <person name="Wang S."/>
            <person name="Wangchuk T."/>
            <person name="Wangdi T."/>
            <person name="Whittaker C."/>
            <person name="Wilkinson J."/>
            <person name="Wu Y."/>
            <person name="Wyman D."/>
            <person name="Yadav S."/>
            <person name="Yang S."/>
            <person name="Yang X."/>
            <person name="Yeager S."/>
            <person name="Yee E."/>
            <person name="Young G."/>
            <person name="Zainoun J."/>
            <person name="Zembeck L."/>
            <person name="Zimmer A."/>
            <person name="Zody M."/>
            <person name="Lander E."/>
        </authorList>
    </citation>
    <scope>NUCLEOTIDE SEQUENCE [LARGE SCALE GENOMIC DNA]</scope>
</reference>
<evidence type="ECO:0000313" key="2">
    <source>
        <dbReference type="Proteomes" id="UP000007875"/>
    </source>
</evidence>
<proteinExistence type="predicted"/>
<organism evidence="1 2">
    <name type="scientific">Ciona savignyi</name>
    <name type="common">Pacific transparent sea squirt</name>
    <dbReference type="NCBI Taxonomy" id="51511"/>
    <lineage>
        <taxon>Eukaryota</taxon>
        <taxon>Metazoa</taxon>
        <taxon>Chordata</taxon>
        <taxon>Tunicata</taxon>
        <taxon>Ascidiacea</taxon>
        <taxon>Phlebobranchia</taxon>
        <taxon>Cionidae</taxon>
        <taxon>Ciona</taxon>
    </lineage>
</organism>
<keyword evidence="2" id="KW-1185">Reference proteome</keyword>
<name>H2Z872_CIOSA</name>
<sequence length="75" mass="8592">MVQYAQATNDSTFGNKISIFCSNTDTKNEKFQFIQSSIVQVKYKLGLKTLPNLTYLHSDSCVNVSKIQTFRYCLK</sequence>
<protein>
    <submittedName>
        <fullName evidence="1">Uncharacterized protein</fullName>
    </submittedName>
</protein>
<accession>H2Z872</accession>
<dbReference type="HOGENOM" id="CLU_2670368_0_0_1"/>
<dbReference type="InParanoid" id="H2Z872"/>
<reference evidence="1" key="2">
    <citation type="submission" date="2025-08" db="UniProtKB">
        <authorList>
            <consortium name="Ensembl"/>
        </authorList>
    </citation>
    <scope>IDENTIFICATION</scope>
</reference>